<evidence type="ECO:0000256" key="6">
    <source>
        <dbReference type="ARBA" id="ARBA00022989"/>
    </source>
</evidence>
<reference evidence="10 11" key="1">
    <citation type="submission" date="2024-01" db="EMBL/GenBank/DDBJ databases">
        <title>Genomic insights into the taxonomy and metabolism of the cyanobacterium Pannus brasiliensis CCIBt3594.</title>
        <authorList>
            <person name="Machado M."/>
            <person name="Botero N.B."/>
            <person name="Andreote A.P.D."/>
            <person name="Feitosa A.M.T."/>
            <person name="Popin R."/>
            <person name="Sivonen K."/>
            <person name="Fiore M.F."/>
        </authorList>
    </citation>
    <scope>NUCLEOTIDE SEQUENCE [LARGE SCALE GENOMIC DNA]</scope>
    <source>
        <strain evidence="10 11">CCIBt3594</strain>
    </source>
</reference>
<feature type="transmembrane region" description="Helical" evidence="8">
    <location>
        <begin position="183"/>
        <end position="202"/>
    </location>
</feature>
<feature type="transmembrane region" description="Helical" evidence="8">
    <location>
        <begin position="308"/>
        <end position="327"/>
    </location>
</feature>
<accession>A0AAW9QSQ6</accession>
<evidence type="ECO:0000259" key="9">
    <source>
        <dbReference type="PROSITE" id="PS50222"/>
    </source>
</evidence>
<dbReference type="InterPro" id="IPR018247">
    <property type="entry name" value="EF_Hand_1_Ca_BS"/>
</dbReference>
<dbReference type="Gene3D" id="1.10.3430.10">
    <property type="entry name" value="Ammonium transporter AmtB like domains"/>
    <property type="match status" value="1"/>
</dbReference>
<feature type="domain" description="EF-hand" evidence="9">
    <location>
        <begin position="446"/>
        <end position="481"/>
    </location>
</feature>
<dbReference type="Gene3D" id="1.10.238.10">
    <property type="entry name" value="EF-hand"/>
    <property type="match status" value="1"/>
</dbReference>
<dbReference type="InterPro" id="IPR011992">
    <property type="entry name" value="EF-hand-dom_pair"/>
</dbReference>
<dbReference type="InterPro" id="IPR004937">
    <property type="entry name" value="Urea_transporter"/>
</dbReference>
<keyword evidence="5" id="KW-0677">Repeat</keyword>
<keyword evidence="7 8" id="KW-0472">Membrane</keyword>
<dbReference type="AlphaFoldDB" id="A0AAW9QSQ6"/>
<dbReference type="GO" id="GO:0043226">
    <property type="term" value="C:organelle"/>
    <property type="evidence" value="ECO:0007669"/>
    <property type="project" value="UniProtKB-ARBA"/>
</dbReference>
<dbReference type="GO" id="GO:0005509">
    <property type="term" value="F:calcium ion binding"/>
    <property type="evidence" value="ECO:0007669"/>
    <property type="project" value="InterPro"/>
</dbReference>
<dbReference type="PANTHER" id="PTHR10464">
    <property type="entry name" value="UREA TRANSPORTER"/>
    <property type="match status" value="1"/>
</dbReference>
<evidence type="ECO:0000256" key="7">
    <source>
        <dbReference type="ARBA" id="ARBA00023136"/>
    </source>
</evidence>
<feature type="transmembrane region" description="Helical" evidence="8">
    <location>
        <begin position="147"/>
        <end position="171"/>
    </location>
</feature>
<name>A0AAW9QSQ6_9CHRO</name>
<dbReference type="RefSeq" id="WP_332864159.1">
    <property type="nucleotide sequence ID" value="NZ_JBAFSM010000009.1"/>
</dbReference>
<protein>
    <submittedName>
        <fullName evidence="10">Urea transporter</fullName>
    </submittedName>
</protein>
<dbReference type="EMBL" id="JBAFSM010000009">
    <property type="protein sequence ID" value="MEG3436696.1"/>
    <property type="molecule type" value="Genomic_DNA"/>
</dbReference>
<dbReference type="GO" id="GO:0015204">
    <property type="term" value="F:urea transmembrane transporter activity"/>
    <property type="evidence" value="ECO:0007669"/>
    <property type="project" value="InterPro"/>
</dbReference>
<evidence type="ECO:0000313" key="11">
    <source>
        <dbReference type="Proteomes" id="UP001328733"/>
    </source>
</evidence>
<comment type="subcellular location">
    <subcellularLocation>
        <location evidence="1">Cell membrane</location>
        <topology evidence="1">Multi-pass membrane protein</topology>
    </subcellularLocation>
</comment>
<dbReference type="InterPro" id="IPR029020">
    <property type="entry name" value="Ammonium/urea_transptr"/>
</dbReference>
<dbReference type="CDD" id="cd00051">
    <property type="entry name" value="EFh"/>
    <property type="match status" value="1"/>
</dbReference>
<dbReference type="FunFam" id="1.10.238.10:FF:000178">
    <property type="entry name" value="Calmodulin-2 A"/>
    <property type="match status" value="1"/>
</dbReference>
<feature type="transmembrane region" description="Helical" evidence="8">
    <location>
        <begin position="241"/>
        <end position="268"/>
    </location>
</feature>
<dbReference type="SMART" id="SM00054">
    <property type="entry name" value="EFh"/>
    <property type="match status" value="3"/>
</dbReference>
<organism evidence="10 11">
    <name type="scientific">Pannus brasiliensis CCIBt3594</name>
    <dbReference type="NCBI Taxonomy" id="1427578"/>
    <lineage>
        <taxon>Bacteria</taxon>
        <taxon>Bacillati</taxon>
        <taxon>Cyanobacteriota</taxon>
        <taxon>Cyanophyceae</taxon>
        <taxon>Oscillatoriophycideae</taxon>
        <taxon>Chroococcales</taxon>
        <taxon>Microcystaceae</taxon>
        <taxon>Pannus</taxon>
    </lineage>
</organism>
<feature type="transmembrane region" description="Helical" evidence="8">
    <location>
        <begin position="280"/>
        <end position="302"/>
    </location>
</feature>
<keyword evidence="6 8" id="KW-1133">Transmembrane helix</keyword>
<feature type="domain" description="EF-hand" evidence="9">
    <location>
        <begin position="483"/>
        <end position="518"/>
    </location>
</feature>
<feature type="transmembrane region" description="Helical" evidence="8">
    <location>
        <begin position="334"/>
        <end position="352"/>
    </location>
</feature>
<keyword evidence="11" id="KW-1185">Reference proteome</keyword>
<evidence type="ECO:0000256" key="1">
    <source>
        <dbReference type="ARBA" id="ARBA00004651"/>
    </source>
</evidence>
<evidence type="ECO:0000256" key="3">
    <source>
        <dbReference type="ARBA" id="ARBA00022475"/>
    </source>
</evidence>
<feature type="transmembrane region" description="Helical" evidence="8">
    <location>
        <begin position="122"/>
        <end position="141"/>
    </location>
</feature>
<proteinExistence type="inferred from homology"/>
<gene>
    <name evidence="10" type="ORF">V0288_06145</name>
</gene>
<evidence type="ECO:0000256" key="8">
    <source>
        <dbReference type="SAM" id="Phobius"/>
    </source>
</evidence>
<keyword evidence="3" id="KW-1003">Cell membrane</keyword>
<comment type="caution">
    <text evidence="10">The sequence shown here is derived from an EMBL/GenBank/DDBJ whole genome shotgun (WGS) entry which is preliminary data.</text>
</comment>
<dbReference type="GO" id="GO:0005886">
    <property type="term" value="C:plasma membrane"/>
    <property type="evidence" value="ECO:0007669"/>
    <property type="project" value="UniProtKB-SubCell"/>
</dbReference>
<dbReference type="InterPro" id="IPR002048">
    <property type="entry name" value="EF_hand_dom"/>
</dbReference>
<dbReference type="PANTHER" id="PTHR10464:SF4">
    <property type="entry name" value="UREA TRANSPORTER"/>
    <property type="match status" value="1"/>
</dbReference>
<dbReference type="PROSITE" id="PS00018">
    <property type="entry name" value="EF_HAND_1"/>
    <property type="match status" value="3"/>
</dbReference>
<evidence type="ECO:0000256" key="4">
    <source>
        <dbReference type="ARBA" id="ARBA00022692"/>
    </source>
</evidence>
<dbReference type="PROSITE" id="PS50222">
    <property type="entry name" value="EF_HAND_2"/>
    <property type="match status" value="3"/>
</dbReference>
<dbReference type="Pfam" id="PF03253">
    <property type="entry name" value="UT"/>
    <property type="match status" value="1"/>
</dbReference>
<evidence type="ECO:0000313" key="10">
    <source>
        <dbReference type="EMBL" id="MEG3436696.1"/>
    </source>
</evidence>
<keyword evidence="4 8" id="KW-0812">Transmembrane</keyword>
<dbReference type="SUPFAM" id="SSF47473">
    <property type="entry name" value="EF-hand"/>
    <property type="match status" value="1"/>
</dbReference>
<evidence type="ECO:0000256" key="2">
    <source>
        <dbReference type="ARBA" id="ARBA00005914"/>
    </source>
</evidence>
<comment type="similarity">
    <text evidence="2">Belongs to the urea transporter family.</text>
</comment>
<feature type="domain" description="EF-hand" evidence="9">
    <location>
        <begin position="410"/>
        <end position="445"/>
    </location>
</feature>
<sequence length="549" mass="59647">MSELQNAVTESEDLPLQEIISRVLAPNLDSSPPLPWWTGLGTMPSLSQRLAANPVLDFLNATFRGIAQVIFVNNPLSGLLIWLAMMLQAPWMGLLSFLGSASATLAAKALKSNPFMVRDGIYGLNGLLIGAALGFFGQFGNGNGNPAWAIATIVLAALTSVVMETVGLWFTKKFRVSPLGIPFNGVLLPFLFLVAFIPQPFFDLGPAPAPFATGDYDPVRLMQSFHVGLAGVFFSDKPLSIALIMVGVAICTPIGALVAMMGGIMYILAGLLLEAKPDELYLMLWGYNAVLTAVAIGGVFYAPTRLSIALAALCSFLAACLSFLLAPVFSLVRLPVLSVPFAIVTIGCLLLVQKSIPSLVPVALHTVASPEEHRERFLVAKKIIENSRLRLQAAVVGEKHNFLFEDAPDSVKGDLRYVFNAIDRDGNGRVSVAELTGYLQRIGKPLPESEFQRLFQGMDSDGSGKIDFEEFGELLLRHRLLMSQYDRFANYFIPIDENHDDLISADEMNVAMASVGEPPLSKAERLFLRQRVGGTALTWNQFIETLLVI</sequence>
<dbReference type="Proteomes" id="UP001328733">
    <property type="component" value="Unassembled WGS sequence"/>
</dbReference>
<evidence type="ECO:0000256" key="5">
    <source>
        <dbReference type="ARBA" id="ARBA00022737"/>
    </source>
</evidence>
<dbReference type="Pfam" id="PF13499">
    <property type="entry name" value="EF-hand_7"/>
    <property type="match status" value="1"/>
</dbReference>